<reference evidence="1" key="1">
    <citation type="submission" date="2021-05" db="EMBL/GenBank/DDBJ databases">
        <authorList>
            <person name="Scholz U."/>
            <person name="Mascher M."/>
            <person name="Fiebig A."/>
        </authorList>
    </citation>
    <scope>NUCLEOTIDE SEQUENCE [LARGE SCALE GENOMIC DNA]</scope>
</reference>
<organism evidence="1 2">
    <name type="scientific">Avena sativa</name>
    <name type="common">Oat</name>
    <dbReference type="NCBI Taxonomy" id="4498"/>
    <lineage>
        <taxon>Eukaryota</taxon>
        <taxon>Viridiplantae</taxon>
        <taxon>Streptophyta</taxon>
        <taxon>Embryophyta</taxon>
        <taxon>Tracheophyta</taxon>
        <taxon>Spermatophyta</taxon>
        <taxon>Magnoliopsida</taxon>
        <taxon>Liliopsida</taxon>
        <taxon>Poales</taxon>
        <taxon>Poaceae</taxon>
        <taxon>BOP clade</taxon>
        <taxon>Pooideae</taxon>
        <taxon>Poodae</taxon>
        <taxon>Poeae</taxon>
        <taxon>Poeae Chloroplast Group 1 (Aveneae type)</taxon>
        <taxon>Aveninae</taxon>
        <taxon>Avena</taxon>
    </lineage>
</organism>
<sequence length="356" mass="36429">MESGPEYSLNTASSSSSQELGMALPSPTSPTPKRPAGRTKFKETRHPVYRGVRRRGSNGRWVCEVRVPSKRGERLWLGTHVTAEAAARAHDAAMLAMHGPAACLNFPDSARLLSVPSNLSDLADVRRAAIKAVVEFLRLEAEKDGTAAEVAVPVDGVASAPLAPSSSHADNASSSATSNKPSAAASEVSAALGGDMFELHVSGEMGLGPYYADLAEGLLLEPPPAAALGGDMFELHVSGEMGLGPYYADLAEGLLLEPPPAAASSEHGGDCGDGAGHDASSATSNKPSAAASEVSAALGGDMFELHVSGEMGLGPYYADLAEGLLLEPPPAAASSEHGGDCGDGAGHDASLWKWSH</sequence>
<proteinExistence type="predicted"/>
<evidence type="ECO:0000313" key="2">
    <source>
        <dbReference type="Proteomes" id="UP001732700"/>
    </source>
</evidence>
<evidence type="ECO:0000313" key="1">
    <source>
        <dbReference type="EnsemblPlants" id="AVESA.00010b.r2.5AG0855250.1.CDS"/>
    </source>
</evidence>
<dbReference type="Proteomes" id="UP001732700">
    <property type="component" value="Chromosome 5A"/>
</dbReference>
<keyword evidence="2" id="KW-1185">Reference proteome</keyword>
<accession>A0ACD5XUE0</accession>
<reference evidence="1" key="2">
    <citation type="submission" date="2025-09" db="UniProtKB">
        <authorList>
            <consortium name="EnsemblPlants"/>
        </authorList>
    </citation>
    <scope>IDENTIFICATION</scope>
</reference>
<name>A0ACD5XUE0_AVESA</name>
<dbReference type="EnsemblPlants" id="AVESA.00010b.r2.5AG0855250.1">
    <property type="protein sequence ID" value="AVESA.00010b.r2.5AG0855250.1.CDS"/>
    <property type="gene ID" value="AVESA.00010b.r2.5AG0855250"/>
</dbReference>
<protein>
    <submittedName>
        <fullName evidence="1">Uncharacterized protein</fullName>
    </submittedName>
</protein>